<dbReference type="PANTHER" id="PTHR43726:SF1">
    <property type="entry name" value="BIOTIN SYNTHASE"/>
    <property type="match status" value="1"/>
</dbReference>
<keyword evidence="3" id="KW-0479">Metal-binding</keyword>
<dbReference type="GO" id="GO:0051539">
    <property type="term" value="F:4 iron, 4 sulfur cluster binding"/>
    <property type="evidence" value="ECO:0007669"/>
    <property type="project" value="UniProtKB-KW"/>
</dbReference>
<dbReference type="HOGENOM" id="CLU_033172_0_1_9"/>
<dbReference type="SMART" id="SM00729">
    <property type="entry name" value="Elp3"/>
    <property type="match status" value="1"/>
</dbReference>
<dbReference type="GO" id="GO:0042364">
    <property type="term" value="P:water-soluble vitamin biosynthetic process"/>
    <property type="evidence" value="ECO:0007669"/>
    <property type="project" value="UniProtKB-ARBA"/>
</dbReference>
<comment type="cofactor">
    <cofactor evidence="7">
        <name>[4Fe-4S] cluster</name>
        <dbReference type="ChEBI" id="CHEBI:49883"/>
    </cofactor>
    <text evidence="7">Binds 1 [4Fe-4S] cluster. The cluster is coordinated with 3 cysteines and an exchangeable S-adenosyl-L-methionine.</text>
</comment>
<evidence type="ECO:0000256" key="1">
    <source>
        <dbReference type="ARBA" id="ARBA00022485"/>
    </source>
</evidence>
<protein>
    <submittedName>
        <fullName evidence="10">3-methylornithine synthase PylB</fullName>
        <ecNumber evidence="10">5.4.99.-</ecNumber>
    </submittedName>
</protein>
<dbReference type="InterPro" id="IPR010722">
    <property type="entry name" value="BATS_dom"/>
</dbReference>
<dbReference type="InterPro" id="IPR007197">
    <property type="entry name" value="rSAM"/>
</dbReference>
<dbReference type="EC" id="5.4.99.-" evidence="10"/>
<dbReference type="Pfam" id="PF04055">
    <property type="entry name" value="Radical_SAM"/>
    <property type="match status" value="1"/>
</dbReference>
<gene>
    <name evidence="10" type="primary">pylB1</name>
    <name evidence="10" type="ORF">CLSA_c03330</name>
</gene>
<keyword evidence="11" id="KW-1185">Reference proteome</keyword>
<organism evidence="10 11">
    <name type="scientific">Clostridium saccharobutylicum DSM 13864</name>
    <dbReference type="NCBI Taxonomy" id="1345695"/>
    <lineage>
        <taxon>Bacteria</taxon>
        <taxon>Bacillati</taxon>
        <taxon>Bacillota</taxon>
        <taxon>Clostridia</taxon>
        <taxon>Eubacteriales</taxon>
        <taxon>Clostridiaceae</taxon>
        <taxon>Clostridium</taxon>
    </lineage>
</organism>
<feature type="binding site" evidence="7">
    <location>
        <position position="81"/>
    </location>
    <ligand>
        <name>[4Fe-4S] cluster</name>
        <dbReference type="ChEBI" id="CHEBI:49883"/>
        <note>4Fe-4S-S-AdoMet</note>
    </ligand>
</feature>
<name>U5MLL1_CLOSA</name>
<dbReference type="GO" id="GO:0016740">
    <property type="term" value="F:transferase activity"/>
    <property type="evidence" value="ECO:0007669"/>
    <property type="project" value="TreeGrafter"/>
</dbReference>
<dbReference type="InterPro" id="IPR034422">
    <property type="entry name" value="HydE/PylB-like"/>
</dbReference>
<dbReference type="SUPFAM" id="SSF102114">
    <property type="entry name" value="Radical SAM enzymes"/>
    <property type="match status" value="1"/>
</dbReference>
<keyword evidence="5 7" id="KW-0411">Iron-sulfur</keyword>
<evidence type="ECO:0000256" key="4">
    <source>
        <dbReference type="ARBA" id="ARBA00023004"/>
    </source>
</evidence>
<comment type="cofactor">
    <cofactor evidence="6">
        <name>[2Fe-2S] cluster</name>
        <dbReference type="ChEBI" id="CHEBI:190135"/>
    </cofactor>
</comment>
<feature type="binding site" evidence="8">
    <location>
        <position position="198"/>
    </location>
    <ligand>
        <name>S-adenosyl-L-methionine</name>
        <dbReference type="ChEBI" id="CHEBI:59789"/>
    </ligand>
</feature>
<evidence type="ECO:0000256" key="7">
    <source>
        <dbReference type="PIRSR" id="PIRSR004762-1"/>
    </source>
</evidence>
<evidence type="ECO:0000256" key="3">
    <source>
        <dbReference type="ARBA" id="ARBA00022723"/>
    </source>
</evidence>
<dbReference type="AlphaFoldDB" id="U5MLL1"/>
<dbReference type="SFLD" id="SFLDG01082">
    <property type="entry name" value="B12-binding_domain_containing"/>
    <property type="match status" value="1"/>
</dbReference>
<evidence type="ECO:0000256" key="8">
    <source>
        <dbReference type="PIRSR" id="PIRSR004762-2"/>
    </source>
</evidence>
<dbReference type="PROSITE" id="PS51918">
    <property type="entry name" value="RADICAL_SAM"/>
    <property type="match status" value="1"/>
</dbReference>
<evidence type="ECO:0000259" key="9">
    <source>
        <dbReference type="PROSITE" id="PS51918"/>
    </source>
</evidence>
<dbReference type="GO" id="GO:0016853">
    <property type="term" value="F:isomerase activity"/>
    <property type="evidence" value="ECO:0007669"/>
    <property type="project" value="UniProtKB-KW"/>
</dbReference>
<dbReference type="Gene3D" id="3.20.20.70">
    <property type="entry name" value="Aldolase class I"/>
    <property type="match status" value="1"/>
</dbReference>
<feature type="binding site" evidence="8">
    <location>
        <position position="154"/>
    </location>
    <ligand>
        <name>(3R)-3-methyl-D-ornithine</name>
        <dbReference type="ChEBI" id="CHEBI:64642"/>
    </ligand>
</feature>
<feature type="domain" description="Radical SAM core" evidence="9">
    <location>
        <begin position="67"/>
        <end position="286"/>
    </location>
</feature>
<dbReference type="PIRSF" id="PIRSF004762">
    <property type="entry name" value="CHP00423"/>
    <property type="match status" value="1"/>
</dbReference>
<dbReference type="KEGG" id="csb:CLSA_c03330"/>
<reference evidence="10 11" key="1">
    <citation type="journal article" date="2013" name="Genome Announc.">
        <title>Complete Genome Sequence of the Solvent Producer Clostridium saccharobutylicum NCP262 (DSM 13864).</title>
        <authorList>
            <person name="Poehlein A."/>
            <person name="Hartwich K."/>
            <person name="Krabben P."/>
            <person name="Ehrenreich A."/>
            <person name="Liebl W."/>
            <person name="Durre P."/>
            <person name="Gottschalk G."/>
            <person name="Daniel R."/>
        </authorList>
    </citation>
    <scope>NUCLEOTIDE SEQUENCE [LARGE SCALE GENOMIC DNA]</scope>
    <source>
        <strain evidence="10">DSM 13864</strain>
    </source>
</reference>
<evidence type="ECO:0000313" key="10">
    <source>
        <dbReference type="EMBL" id="AGX41383.1"/>
    </source>
</evidence>
<dbReference type="Proteomes" id="UP000017118">
    <property type="component" value="Chromosome"/>
</dbReference>
<keyword evidence="1 7" id="KW-0004">4Fe-4S</keyword>
<accession>U5MLL1</accession>
<keyword evidence="10" id="KW-0413">Isomerase</keyword>
<dbReference type="SFLD" id="SFLDG01280">
    <property type="entry name" value="HydE/PylB-like"/>
    <property type="match status" value="1"/>
</dbReference>
<keyword evidence="2 7" id="KW-0949">S-adenosyl-L-methionine</keyword>
<dbReference type="SMART" id="SM00876">
    <property type="entry name" value="BATS"/>
    <property type="match status" value="1"/>
</dbReference>
<evidence type="ECO:0000256" key="6">
    <source>
        <dbReference type="ARBA" id="ARBA00034078"/>
    </source>
</evidence>
<dbReference type="SFLD" id="SFLDS00029">
    <property type="entry name" value="Radical_SAM"/>
    <property type="match status" value="1"/>
</dbReference>
<proteinExistence type="predicted"/>
<dbReference type="InterPro" id="IPR006638">
    <property type="entry name" value="Elp3/MiaA/NifB-like_rSAM"/>
</dbReference>
<keyword evidence="4 7" id="KW-0408">Iron</keyword>
<dbReference type="CDD" id="cd01335">
    <property type="entry name" value="Radical_SAM"/>
    <property type="match status" value="1"/>
</dbReference>
<feature type="binding site" evidence="7">
    <location>
        <position position="88"/>
    </location>
    <ligand>
        <name>[4Fe-4S] cluster</name>
        <dbReference type="ChEBI" id="CHEBI:49883"/>
        <note>4Fe-4S-S-AdoMet</note>
    </ligand>
</feature>
<sequence length="372" mass="41884">MLVYFDLLFSLMCLIFNLGGTMNKVIEKAKITHDLNEIEILELLKNDDINEELFKAADEVREKYLGNYVHLRGLIEFTNICKRNCMYCGLRRDNKNLKRYRLSEEEILDFAKKAVSYGYRTLVLQGGEDDYFTKERMIKIIKEIKKLDVALTLSLGEKTYDEYKAFKEAGADRYLIRIETTDKKLYEDMDPNMSFEERLKCLENLGELGYEVGSGILVGLPSQTLESIAKDILFFKKINADMIGIGPFIPNEDTPLHDAEGGNLTLALKVMALTRLILPDINIPATTAMESLTPNGRVIALQSGANVVMPNVTEGEYRKLYALYPGKICTGDTPAHCRGCITGKVTGIGRIISDGYGFRGNQNNNAHDGINK</sequence>
<dbReference type="SFLD" id="SFLDF00348">
    <property type="entry name" value="FeFe_hydrogenase_maturase_(Hyd"/>
    <property type="match status" value="1"/>
</dbReference>
<dbReference type="PANTHER" id="PTHR43726">
    <property type="entry name" value="3-METHYLORNITHINE SYNTHASE"/>
    <property type="match status" value="1"/>
</dbReference>
<dbReference type="SFLD" id="SFLDG01060">
    <property type="entry name" value="BATS_domain_containing"/>
    <property type="match status" value="1"/>
</dbReference>
<dbReference type="InterPro" id="IPR024021">
    <property type="entry name" value="FeFe-hyd_HydE_rSAM"/>
</dbReference>
<dbReference type="eggNOG" id="COG0502">
    <property type="taxonomic scope" value="Bacteria"/>
</dbReference>
<dbReference type="GO" id="GO:0046872">
    <property type="term" value="F:metal ion binding"/>
    <property type="evidence" value="ECO:0007669"/>
    <property type="project" value="UniProtKB-KW"/>
</dbReference>
<evidence type="ECO:0000313" key="11">
    <source>
        <dbReference type="Proteomes" id="UP000017118"/>
    </source>
</evidence>
<dbReference type="InterPro" id="IPR013785">
    <property type="entry name" value="Aldolase_TIM"/>
</dbReference>
<dbReference type="InterPro" id="IPR058240">
    <property type="entry name" value="rSAM_sf"/>
</dbReference>
<dbReference type="GO" id="GO:0044272">
    <property type="term" value="P:sulfur compound biosynthetic process"/>
    <property type="evidence" value="ECO:0007669"/>
    <property type="project" value="UniProtKB-ARBA"/>
</dbReference>
<dbReference type="PATRIC" id="fig|1345695.3.peg.303"/>
<evidence type="ECO:0000256" key="5">
    <source>
        <dbReference type="ARBA" id="ARBA00023014"/>
    </source>
</evidence>
<dbReference type="EMBL" id="CP006721">
    <property type="protein sequence ID" value="AGX41383.1"/>
    <property type="molecule type" value="Genomic_DNA"/>
</dbReference>
<dbReference type="NCBIfam" id="TIGR03956">
    <property type="entry name" value="rSAM_HydE"/>
    <property type="match status" value="1"/>
</dbReference>
<evidence type="ECO:0000256" key="2">
    <source>
        <dbReference type="ARBA" id="ARBA00022691"/>
    </source>
</evidence>
<feature type="binding site" evidence="8">
    <location>
        <position position="179"/>
    </location>
    <ligand>
        <name>S-adenosyl-L-methionine</name>
        <dbReference type="ChEBI" id="CHEBI:59789"/>
    </ligand>
</feature>
<feature type="binding site" evidence="7">
    <location>
        <position position="85"/>
    </location>
    <ligand>
        <name>[4Fe-4S] cluster</name>
        <dbReference type="ChEBI" id="CHEBI:49883"/>
        <note>4Fe-4S-S-AdoMet</note>
    </ligand>
</feature>